<keyword evidence="3" id="KW-1185">Reference proteome</keyword>
<dbReference type="EMBL" id="PDWW01000020">
    <property type="protein sequence ID" value="KAF1724155.1"/>
    <property type="molecule type" value="Genomic_DNA"/>
</dbReference>
<accession>A0ABQ6ZF71</accession>
<reference evidence="2 3" key="1">
    <citation type="submission" date="2017-10" db="EMBL/GenBank/DDBJ databases">
        <title>Whole genome sequencing of members of genus Pseudoxanthomonas.</title>
        <authorList>
            <person name="Kumar S."/>
            <person name="Bansal K."/>
            <person name="Kaur A."/>
            <person name="Patil P."/>
            <person name="Sharma S."/>
            <person name="Patil P.B."/>
        </authorList>
    </citation>
    <scope>NUCLEOTIDE SEQUENCE [LARGE SCALE GENOMIC DNA]</scope>
    <source>
        <strain evidence="2 3">DSM 17109</strain>
    </source>
</reference>
<dbReference type="Gene3D" id="2.40.128.490">
    <property type="entry name" value="Uncharacterised protein PF14869, DUF4488"/>
    <property type="match status" value="1"/>
</dbReference>
<sequence>MPTVLRLLAVMSCLFVGPALAASPLDGAWRLDSGSYVDDQGQEKDYGSLKLQGTKLLTDGHFSFTTTQDGRFWAGGSGTFTAGADTYVETPQMASYAVVEGGNYHFSYTLEGNTWTLERFEDGKRVEREVWRRVTSAP</sequence>
<comment type="caution">
    <text evidence="2">The sequence shown here is derived from an EMBL/GenBank/DDBJ whole genome shotgun (WGS) entry which is preliminary data.</text>
</comment>
<evidence type="ECO:0000313" key="2">
    <source>
        <dbReference type="EMBL" id="KAF1724155.1"/>
    </source>
</evidence>
<evidence type="ECO:0008006" key="4">
    <source>
        <dbReference type="Google" id="ProtNLM"/>
    </source>
</evidence>
<keyword evidence="1" id="KW-0732">Signal</keyword>
<name>A0ABQ6ZF71_9GAMM</name>
<feature type="chain" id="PRO_5047283391" description="Secreted protein" evidence="1">
    <location>
        <begin position="22"/>
        <end position="138"/>
    </location>
</feature>
<organism evidence="2 3">
    <name type="scientific">Pseudoxanthomonas japonensis</name>
    <dbReference type="NCBI Taxonomy" id="69284"/>
    <lineage>
        <taxon>Bacteria</taxon>
        <taxon>Pseudomonadati</taxon>
        <taxon>Pseudomonadota</taxon>
        <taxon>Gammaproteobacteria</taxon>
        <taxon>Lysobacterales</taxon>
        <taxon>Lysobacteraceae</taxon>
        <taxon>Pseudoxanthomonas</taxon>
    </lineage>
</organism>
<evidence type="ECO:0000256" key="1">
    <source>
        <dbReference type="SAM" id="SignalP"/>
    </source>
</evidence>
<gene>
    <name evidence="2" type="ORF">CSC78_13625</name>
</gene>
<feature type="signal peptide" evidence="1">
    <location>
        <begin position="1"/>
        <end position="21"/>
    </location>
</feature>
<evidence type="ECO:0000313" key="3">
    <source>
        <dbReference type="Proteomes" id="UP000781710"/>
    </source>
</evidence>
<dbReference type="Proteomes" id="UP000781710">
    <property type="component" value="Unassembled WGS sequence"/>
</dbReference>
<protein>
    <recommendedName>
        <fullName evidence="4">Secreted protein</fullName>
    </recommendedName>
</protein>
<proteinExistence type="predicted"/>